<dbReference type="Pfam" id="PF02253">
    <property type="entry name" value="PLA1"/>
    <property type="match status" value="1"/>
</dbReference>
<dbReference type="Proteomes" id="UP000275137">
    <property type="component" value="Unassembled WGS sequence"/>
</dbReference>
<keyword evidence="14 17" id="KW-0998">Cell outer membrane</keyword>
<comment type="similarity">
    <text evidence="3 17">Belongs to the phospholipase A1 family.</text>
</comment>
<comment type="caution">
    <text evidence="18">The sequence shown here is derived from an EMBL/GenBank/DDBJ whole genome shotgun (WGS) entry which is preliminary data.</text>
</comment>
<evidence type="ECO:0000256" key="3">
    <source>
        <dbReference type="ARBA" id="ARBA00010525"/>
    </source>
</evidence>
<dbReference type="EC" id="3.1.1.32" evidence="17"/>
<dbReference type="GO" id="GO:0016042">
    <property type="term" value="P:lipid catabolic process"/>
    <property type="evidence" value="ECO:0007669"/>
    <property type="project" value="UniProtKB-KW"/>
</dbReference>
<comment type="function">
    <text evidence="17">Hydrolysis of phosphatidylcholine with phospholipase A2 (EC 3.1.1.4) and phospholipase A1 (EC 3.1.1.32) activities.</text>
</comment>
<comment type="subcellular location">
    <subcellularLocation>
        <location evidence="17">Cell outer membrane</location>
        <topology evidence="17">Multi-pass membrane protein</topology>
    </subcellularLocation>
    <text evidence="17">One of the very few enzymes located there.</text>
</comment>
<dbReference type="SUPFAM" id="SSF56931">
    <property type="entry name" value="Outer membrane phospholipase A (OMPLA)"/>
    <property type="match status" value="1"/>
</dbReference>
<dbReference type="Gene3D" id="2.40.230.10">
    <property type="entry name" value="Phospholipase A1"/>
    <property type="match status" value="1"/>
</dbReference>
<evidence type="ECO:0000256" key="8">
    <source>
        <dbReference type="ARBA" id="ARBA00022729"/>
    </source>
</evidence>
<keyword evidence="19" id="KW-1185">Reference proteome</keyword>
<feature type="binding site" description="in dimeric form" evidence="16">
    <location>
        <position position="259"/>
    </location>
    <ligand>
        <name>Ca(2+)</name>
        <dbReference type="ChEBI" id="CHEBI:29108"/>
        <label>1</label>
    </ligand>
</feature>
<dbReference type="RefSeq" id="WP_123236028.1">
    <property type="nucleotide sequence ID" value="NZ_RJVP01000001.1"/>
</dbReference>
<evidence type="ECO:0000256" key="16">
    <source>
        <dbReference type="PIRSR" id="PIRSR603187-2"/>
    </source>
</evidence>
<evidence type="ECO:0000313" key="18">
    <source>
        <dbReference type="EMBL" id="ROH88034.1"/>
    </source>
</evidence>
<feature type="signal peptide" evidence="17">
    <location>
        <begin position="1"/>
        <end position="26"/>
    </location>
</feature>
<feature type="chain" id="PRO_5019620579" description="Phospholipase A1" evidence="17">
    <location>
        <begin position="27"/>
        <end position="390"/>
    </location>
</feature>
<proteinExistence type="inferred from homology"/>
<evidence type="ECO:0000256" key="15">
    <source>
        <dbReference type="PIRSR" id="PIRSR603187-1"/>
    </source>
</evidence>
<keyword evidence="11 17" id="KW-0442">Lipid degradation</keyword>
<organism evidence="18 19">
    <name type="scientific">Pseudomethylobacillus aquaticus</name>
    <dbReference type="NCBI Taxonomy" id="2676064"/>
    <lineage>
        <taxon>Bacteria</taxon>
        <taxon>Pseudomonadati</taxon>
        <taxon>Pseudomonadota</taxon>
        <taxon>Betaproteobacteria</taxon>
        <taxon>Nitrosomonadales</taxon>
        <taxon>Methylophilaceae</taxon>
        <taxon>Pseudomethylobacillus</taxon>
    </lineage>
</organism>
<evidence type="ECO:0000256" key="10">
    <source>
        <dbReference type="ARBA" id="ARBA00022837"/>
    </source>
</evidence>
<evidence type="ECO:0000256" key="1">
    <source>
        <dbReference type="ARBA" id="ARBA00000111"/>
    </source>
</evidence>
<dbReference type="EC" id="3.1.1.4" evidence="17"/>
<comment type="catalytic activity">
    <reaction evidence="1 17">
        <text>a 1,2-diacyl-sn-glycero-3-phosphocholine + H2O = a 2-acyl-sn-glycero-3-phosphocholine + a fatty acid + H(+)</text>
        <dbReference type="Rhea" id="RHEA:18689"/>
        <dbReference type="ChEBI" id="CHEBI:15377"/>
        <dbReference type="ChEBI" id="CHEBI:15378"/>
        <dbReference type="ChEBI" id="CHEBI:28868"/>
        <dbReference type="ChEBI" id="CHEBI:57643"/>
        <dbReference type="ChEBI" id="CHEBI:57875"/>
        <dbReference type="EC" id="3.1.1.32"/>
    </reaction>
</comment>
<evidence type="ECO:0000256" key="13">
    <source>
        <dbReference type="ARBA" id="ARBA00023136"/>
    </source>
</evidence>
<evidence type="ECO:0000313" key="19">
    <source>
        <dbReference type="Proteomes" id="UP000275137"/>
    </source>
</evidence>
<keyword evidence="10 16" id="KW-0106">Calcium</keyword>
<comment type="subunit">
    <text evidence="4 17">Homodimer; dimerization is reversible, and the dimeric form is the active one.</text>
</comment>
<comment type="cofactor">
    <cofactor evidence="17">
        <name>Ca(2+)</name>
        <dbReference type="ChEBI" id="CHEBI:29108"/>
    </cofactor>
    <text evidence="17">Binds 1 Ca(2+) ion per monomer. In the dimeric form the Ca(2+) is bound by different amino acids with binding of each Ca(2+) shared with ligands coming from each monomer. The Ca(2+) ion may have a role in catalysis.</text>
</comment>
<dbReference type="EMBL" id="RJVP01000001">
    <property type="protein sequence ID" value="ROH88034.1"/>
    <property type="molecule type" value="Genomic_DNA"/>
</dbReference>
<dbReference type="PANTHER" id="PTHR40457:SF1">
    <property type="entry name" value="PHOSPHOLIPASE A1"/>
    <property type="match status" value="1"/>
</dbReference>
<keyword evidence="7 16" id="KW-0479">Metal-binding</keyword>
<keyword evidence="12 17" id="KW-0443">Lipid metabolism</keyword>
<feature type="binding site" description="in dimeric form" evidence="16">
    <location>
        <position position="220"/>
    </location>
    <ligand>
        <name>Ca(2+)</name>
        <dbReference type="ChEBI" id="CHEBI:29108"/>
        <label>1</label>
    </ligand>
</feature>
<feature type="binding site" description="in dimeric form" evidence="16">
    <location>
        <position position="264"/>
    </location>
    <ligand>
        <name>Ca(2+)</name>
        <dbReference type="ChEBI" id="CHEBI:29108"/>
        <label>1</label>
    </ligand>
</feature>
<feature type="active site" description="Nucleophile" evidence="15">
    <location>
        <position position="256"/>
    </location>
</feature>
<dbReference type="GO" id="GO:0008970">
    <property type="term" value="F:phospholipase A1 activity"/>
    <property type="evidence" value="ECO:0007669"/>
    <property type="project" value="UniProtKB-EC"/>
</dbReference>
<evidence type="ECO:0000256" key="5">
    <source>
        <dbReference type="ARBA" id="ARBA00022452"/>
    </source>
</evidence>
<accession>A0A3N0V627</accession>
<evidence type="ECO:0000256" key="4">
    <source>
        <dbReference type="ARBA" id="ARBA00011702"/>
    </source>
</evidence>
<keyword evidence="8 17" id="KW-0732">Signal</keyword>
<evidence type="ECO:0000256" key="6">
    <source>
        <dbReference type="ARBA" id="ARBA00022692"/>
    </source>
</evidence>
<dbReference type="PANTHER" id="PTHR40457">
    <property type="entry name" value="PHOSPHOLIPASE A1"/>
    <property type="match status" value="1"/>
</dbReference>
<feature type="active site" description="Proton acceptor" evidence="15">
    <location>
        <position position="254"/>
    </location>
</feature>
<dbReference type="GO" id="GO:0009279">
    <property type="term" value="C:cell outer membrane"/>
    <property type="evidence" value="ECO:0007669"/>
    <property type="project" value="UniProtKB-SubCell"/>
</dbReference>
<keyword evidence="13" id="KW-0472">Membrane</keyword>
<dbReference type="GO" id="GO:0046872">
    <property type="term" value="F:metal ion binding"/>
    <property type="evidence" value="ECO:0007669"/>
    <property type="project" value="UniProtKB-KW"/>
</dbReference>
<dbReference type="InterPro" id="IPR036541">
    <property type="entry name" value="PLipase_A1_sf"/>
</dbReference>
<dbReference type="AlphaFoldDB" id="A0A3N0V627"/>
<evidence type="ECO:0000256" key="12">
    <source>
        <dbReference type="ARBA" id="ARBA00023098"/>
    </source>
</evidence>
<keyword evidence="6" id="KW-0812">Transmembrane</keyword>
<gene>
    <name evidence="18" type="ORF">ED236_00650</name>
</gene>
<evidence type="ECO:0000256" key="2">
    <source>
        <dbReference type="ARBA" id="ARBA00001604"/>
    </source>
</evidence>
<name>A0A3N0V627_9PROT</name>
<protein>
    <recommendedName>
        <fullName evidence="17">Phospholipase A1</fullName>
        <ecNumber evidence="17">3.1.1.32</ecNumber>
        <ecNumber evidence="17">3.1.1.4</ecNumber>
    </recommendedName>
    <alternativeName>
        <fullName evidence="17">Phosphatidylcholine 1-acylhydrolase</fullName>
    </alternativeName>
</protein>
<feature type="binding site" description="in dimeric form" evidence="16">
    <location>
        <position position="300"/>
    </location>
    <ligand>
        <name>Ca(2+)</name>
        <dbReference type="ChEBI" id="CHEBI:29108"/>
        <label>1</label>
    </ligand>
</feature>
<evidence type="ECO:0000256" key="7">
    <source>
        <dbReference type="ARBA" id="ARBA00022723"/>
    </source>
</evidence>
<sequence length="390" mass="43944">MRKIKWALPGLQLLMVCLSLPLNVLAAEDWLIASHSTQVHGGQELSIAVIKPDNVKDWPQQLLLSLSAAGSTEQVQLSLQPASDSARREYKGVPRQDYVGVVRASLVERASNQMLLLAVNEADIGALAALPVDKKRLVVPEDRPLLVFPEPGEQPALTAYEPTYFVFGAGGDNGLDARFQISFKYRLFDPEGPVARFSPLLSNLHFTYAQTSLWDLGGDSSPFRDTSYRPGFMYHWAGSGQKLRPDEWRGGFEHESNGREDPDSRSINIAYIRPSWHLDLANGKRFTFSPRFYHYLEKSDNSDIQRYRGYADWQMRYGREDGWMLTGLYRQGTGGYASGQIDLSYPLSQRIFSRIGAFAHLQLLSGYGETLLEYNERSDTQLRLGLSIVR</sequence>
<evidence type="ECO:0000256" key="17">
    <source>
        <dbReference type="RuleBase" id="RU366027"/>
    </source>
</evidence>
<evidence type="ECO:0000256" key="11">
    <source>
        <dbReference type="ARBA" id="ARBA00022963"/>
    </source>
</evidence>
<evidence type="ECO:0000256" key="9">
    <source>
        <dbReference type="ARBA" id="ARBA00022801"/>
    </source>
</evidence>
<comment type="catalytic activity">
    <reaction evidence="2 17">
        <text>a 1,2-diacyl-sn-glycero-3-phosphocholine + H2O = a 1-acyl-sn-glycero-3-phosphocholine + a fatty acid + H(+)</text>
        <dbReference type="Rhea" id="RHEA:15801"/>
        <dbReference type="ChEBI" id="CHEBI:15377"/>
        <dbReference type="ChEBI" id="CHEBI:15378"/>
        <dbReference type="ChEBI" id="CHEBI:28868"/>
        <dbReference type="ChEBI" id="CHEBI:57643"/>
        <dbReference type="ChEBI" id="CHEBI:58168"/>
        <dbReference type="EC" id="3.1.1.4"/>
    </reaction>
</comment>
<keyword evidence="9 17" id="KW-0378">Hydrolase</keyword>
<evidence type="ECO:0000256" key="14">
    <source>
        <dbReference type="ARBA" id="ARBA00023237"/>
    </source>
</evidence>
<dbReference type="PRINTS" id="PR01486">
    <property type="entry name" value="PHPHLIPASEA1"/>
</dbReference>
<dbReference type="GO" id="GO:0004623">
    <property type="term" value="F:phospholipase A2 activity"/>
    <property type="evidence" value="ECO:0007669"/>
    <property type="project" value="UniProtKB-EC"/>
</dbReference>
<reference evidence="18 19" key="1">
    <citation type="submission" date="2018-10" db="EMBL/GenBank/DDBJ databases">
        <authorList>
            <person name="Chen W.-M."/>
        </authorList>
    </citation>
    <scope>NUCLEOTIDE SEQUENCE [LARGE SCALE GENOMIC DNA]</scope>
    <source>
        <strain evidence="18 19">H-5</strain>
    </source>
</reference>
<dbReference type="InterPro" id="IPR003187">
    <property type="entry name" value="PLipase_A1"/>
</dbReference>
<keyword evidence="5" id="KW-1134">Transmembrane beta strand</keyword>